<evidence type="ECO:0000313" key="3">
    <source>
        <dbReference type="EMBL" id="WKA06676.1"/>
    </source>
</evidence>
<keyword evidence="1" id="KW-0805">Transcription regulation</keyword>
<keyword evidence="1" id="KW-0378">Hydrolase</keyword>
<gene>
    <name evidence="3" type="ORF">VitviT2T_024566</name>
</gene>
<evidence type="ECO:0000313" key="4">
    <source>
        <dbReference type="Proteomes" id="UP001227230"/>
    </source>
</evidence>
<keyword evidence="1" id="KW-0067">ATP-binding</keyword>
<dbReference type="PANTHER" id="PTHR11093">
    <property type="entry name" value="RUVB-RELATED REPTIN AND PONTIN"/>
    <property type="match status" value="1"/>
</dbReference>
<dbReference type="InterPro" id="IPR010339">
    <property type="entry name" value="TIP49_P-loop"/>
</dbReference>
<proteinExistence type="inferred from homology"/>
<feature type="domain" description="TIP49 P-loop" evidence="2">
    <location>
        <begin position="65"/>
        <end position="177"/>
    </location>
</feature>
<accession>A0ABY9DJU8</accession>
<dbReference type="Proteomes" id="UP001227230">
    <property type="component" value="Chromosome 16"/>
</dbReference>
<evidence type="ECO:0000259" key="2">
    <source>
        <dbReference type="Pfam" id="PF06068"/>
    </source>
</evidence>
<reference evidence="3 4" key="1">
    <citation type="journal article" date="2023" name="Hortic Res">
        <title>The complete reference genome for grapevine (Vitis vinifera L.) genetics and breeding.</title>
        <authorList>
            <person name="Shi X."/>
            <person name="Cao S."/>
            <person name="Wang X."/>
            <person name="Huang S."/>
            <person name="Wang Y."/>
            <person name="Liu Z."/>
            <person name="Liu W."/>
            <person name="Leng X."/>
            <person name="Peng Y."/>
            <person name="Wang N."/>
            <person name="Wang Y."/>
            <person name="Ma Z."/>
            <person name="Xu X."/>
            <person name="Zhang F."/>
            <person name="Xue H."/>
            <person name="Zhong H."/>
            <person name="Wang Y."/>
            <person name="Zhang K."/>
            <person name="Velt A."/>
            <person name="Avia K."/>
            <person name="Holtgrawe D."/>
            <person name="Grimplet J."/>
            <person name="Matus J.T."/>
            <person name="Ware D."/>
            <person name="Wu X."/>
            <person name="Wang H."/>
            <person name="Liu C."/>
            <person name="Fang Y."/>
            <person name="Rustenholz C."/>
            <person name="Cheng Z."/>
            <person name="Xiao H."/>
            <person name="Zhou Y."/>
        </authorList>
    </citation>
    <scope>NUCLEOTIDE SEQUENCE [LARGE SCALE GENOMIC DNA]</scope>
    <source>
        <strain evidence="4">cv. Pinot noir / PN40024</strain>
        <tissue evidence="3">Leaf</tissue>
    </source>
</reference>
<evidence type="ECO:0000256" key="1">
    <source>
        <dbReference type="RuleBase" id="RU363048"/>
    </source>
</evidence>
<dbReference type="InterPro" id="IPR027238">
    <property type="entry name" value="RuvB-like"/>
</dbReference>
<keyword evidence="1" id="KW-0804">Transcription</keyword>
<comment type="catalytic activity">
    <reaction evidence="1">
        <text>ATP + H2O = ADP + phosphate + H(+)</text>
        <dbReference type="Rhea" id="RHEA:13065"/>
        <dbReference type="ChEBI" id="CHEBI:15377"/>
        <dbReference type="ChEBI" id="CHEBI:15378"/>
        <dbReference type="ChEBI" id="CHEBI:30616"/>
        <dbReference type="ChEBI" id="CHEBI:43474"/>
        <dbReference type="ChEBI" id="CHEBI:456216"/>
        <dbReference type="EC" id="3.6.4.12"/>
    </reaction>
</comment>
<dbReference type="Gene3D" id="3.40.50.300">
    <property type="entry name" value="P-loop containing nucleotide triphosphate hydrolases"/>
    <property type="match status" value="1"/>
</dbReference>
<dbReference type="InterPro" id="IPR027417">
    <property type="entry name" value="P-loop_NTPase"/>
</dbReference>
<keyword evidence="1" id="KW-0539">Nucleus</keyword>
<keyword evidence="4" id="KW-1185">Reference proteome</keyword>
<dbReference type="EMBL" id="CP126663">
    <property type="protein sequence ID" value="WKA06676.1"/>
    <property type="molecule type" value="Genomic_DNA"/>
</dbReference>
<protein>
    <recommendedName>
        <fullName evidence="1">RuvB-like helicase</fullName>
        <ecNumber evidence="1">3.6.4.12</ecNumber>
    </recommendedName>
</protein>
<dbReference type="EC" id="3.6.4.12" evidence="1"/>
<keyword evidence="1" id="KW-0547">Nucleotide-binding</keyword>
<name>A0ABY9DJU8_VITVI</name>
<comment type="similarity">
    <text evidence="1">Belongs to the RuvB family.</text>
</comment>
<organism evidence="3 4">
    <name type="scientific">Vitis vinifera</name>
    <name type="common">Grape</name>
    <dbReference type="NCBI Taxonomy" id="29760"/>
    <lineage>
        <taxon>Eukaryota</taxon>
        <taxon>Viridiplantae</taxon>
        <taxon>Streptophyta</taxon>
        <taxon>Embryophyta</taxon>
        <taxon>Tracheophyta</taxon>
        <taxon>Spermatophyta</taxon>
        <taxon>Magnoliopsida</taxon>
        <taxon>eudicotyledons</taxon>
        <taxon>Gunneridae</taxon>
        <taxon>Pentapetalae</taxon>
        <taxon>rosids</taxon>
        <taxon>Vitales</taxon>
        <taxon>Vitaceae</taxon>
        <taxon>Viteae</taxon>
        <taxon>Vitis</taxon>
    </lineage>
</organism>
<sequence>MKFGERRTLHVEGLPTAIKAQVDGFFKDGWRLFFGGEKEGSMESRGRDLRPHTSGDFLAGKRALLVNRVGRSDAFATEFDLEAEEYAPLPKGEVQKKEIVQDVTLDDLDTANARPQGRQDILSLMDQMMKPRKTEINDRLQQGINKVDNCYIDEDVAELVPRDLFIDEVHMLDMECFHI</sequence>
<keyword evidence="1" id="KW-0347">Helicase</keyword>
<dbReference type="Pfam" id="PF06068">
    <property type="entry name" value="TIP49"/>
    <property type="match status" value="1"/>
</dbReference>